<name>A0A7S1ACJ7_NOCSC</name>
<accession>A0A7S1ACJ7</accession>
<feature type="domain" description="PDZ" evidence="1">
    <location>
        <begin position="134"/>
        <end position="206"/>
    </location>
</feature>
<evidence type="ECO:0000259" key="1">
    <source>
        <dbReference type="PROSITE" id="PS50106"/>
    </source>
</evidence>
<dbReference type="EMBL" id="HBFQ01034212">
    <property type="protein sequence ID" value="CAD8849761.1"/>
    <property type="molecule type" value="Transcribed_RNA"/>
</dbReference>
<sequence length="225" mass="24825">MNFFRCLSVPCCQGENIDDLTLDTVDQALGLSTMPCFSPRSEKVTETKVRGTFVAKQNSAEENADSENFDEIGPDSADEFHDAAPRPPLTQTPSMLLNTPCRGDEPEAAEKISSESMHIKSMDKPHSPSWWEFKAIIDRSKDKKLGIGVNPDITHTATVMKALKVVVVQKGSGAVAIWNREHPEHALVEGDVIIEVNGKSGNIQEMVDECMKTELLSLTLRRKMA</sequence>
<proteinExistence type="predicted"/>
<gene>
    <name evidence="2" type="ORF">NSCI0253_LOCUS24111</name>
</gene>
<dbReference type="PROSITE" id="PS50106">
    <property type="entry name" value="PDZ"/>
    <property type="match status" value="1"/>
</dbReference>
<protein>
    <recommendedName>
        <fullName evidence="1">PDZ domain-containing protein</fullName>
    </recommendedName>
</protein>
<evidence type="ECO:0000313" key="2">
    <source>
        <dbReference type="EMBL" id="CAD8849761.1"/>
    </source>
</evidence>
<reference evidence="2" key="1">
    <citation type="submission" date="2021-01" db="EMBL/GenBank/DDBJ databases">
        <authorList>
            <person name="Corre E."/>
            <person name="Pelletier E."/>
            <person name="Niang G."/>
            <person name="Scheremetjew M."/>
            <person name="Finn R."/>
            <person name="Kale V."/>
            <person name="Holt S."/>
            <person name="Cochrane G."/>
            <person name="Meng A."/>
            <person name="Brown T."/>
            <person name="Cohen L."/>
        </authorList>
    </citation>
    <scope>NUCLEOTIDE SEQUENCE</scope>
</reference>
<dbReference type="InterPro" id="IPR001478">
    <property type="entry name" value="PDZ"/>
</dbReference>
<organism evidence="2">
    <name type="scientific">Noctiluca scintillans</name>
    <name type="common">Sea sparkle</name>
    <name type="synonym">Red tide dinoflagellate</name>
    <dbReference type="NCBI Taxonomy" id="2966"/>
    <lineage>
        <taxon>Eukaryota</taxon>
        <taxon>Sar</taxon>
        <taxon>Alveolata</taxon>
        <taxon>Dinophyceae</taxon>
        <taxon>Noctilucales</taxon>
        <taxon>Noctilucaceae</taxon>
        <taxon>Noctiluca</taxon>
    </lineage>
</organism>
<dbReference type="AlphaFoldDB" id="A0A7S1ACJ7"/>